<sequence length="116" mass="13115">MRIDTQRAMCRDACTPTMQQAIWTTLPSVSFILLTPKSLKDVALREREREVEKESKRFGAISEGFRAFLRSVTLPEVRGNRPEARGGSVRVQNGPFQPIRDVSIGFWLSSLRSTCS</sequence>
<gene>
    <name evidence="1" type="ORF">F2Q69_00014404</name>
</gene>
<dbReference type="Proteomes" id="UP000712600">
    <property type="component" value="Unassembled WGS sequence"/>
</dbReference>
<comment type="caution">
    <text evidence="1">The sequence shown here is derived from an EMBL/GenBank/DDBJ whole genome shotgun (WGS) entry which is preliminary data.</text>
</comment>
<organism evidence="1 2">
    <name type="scientific">Brassica cretica</name>
    <name type="common">Mustard</name>
    <dbReference type="NCBI Taxonomy" id="69181"/>
    <lineage>
        <taxon>Eukaryota</taxon>
        <taxon>Viridiplantae</taxon>
        <taxon>Streptophyta</taxon>
        <taxon>Embryophyta</taxon>
        <taxon>Tracheophyta</taxon>
        <taxon>Spermatophyta</taxon>
        <taxon>Magnoliopsida</taxon>
        <taxon>eudicotyledons</taxon>
        <taxon>Gunneridae</taxon>
        <taxon>Pentapetalae</taxon>
        <taxon>rosids</taxon>
        <taxon>malvids</taxon>
        <taxon>Brassicales</taxon>
        <taxon>Brassicaceae</taxon>
        <taxon>Brassiceae</taxon>
        <taxon>Brassica</taxon>
    </lineage>
</organism>
<proteinExistence type="predicted"/>
<evidence type="ECO:0000313" key="2">
    <source>
        <dbReference type="Proteomes" id="UP000712600"/>
    </source>
</evidence>
<protein>
    <submittedName>
        <fullName evidence="1">Uncharacterized protein</fullName>
    </submittedName>
</protein>
<reference evidence="1" key="1">
    <citation type="submission" date="2019-12" db="EMBL/GenBank/DDBJ databases">
        <title>Genome sequencing and annotation of Brassica cretica.</title>
        <authorList>
            <person name="Studholme D.J."/>
            <person name="Sarris P."/>
        </authorList>
    </citation>
    <scope>NUCLEOTIDE SEQUENCE</scope>
    <source>
        <strain evidence="1">PFS-109/04</strain>
        <tissue evidence="1">Leaf</tissue>
    </source>
</reference>
<name>A0A8S9R7T9_BRACR</name>
<dbReference type="AlphaFoldDB" id="A0A8S9R7T9"/>
<evidence type="ECO:0000313" key="1">
    <source>
        <dbReference type="EMBL" id="KAF3559685.1"/>
    </source>
</evidence>
<dbReference type="EMBL" id="QGKX02000996">
    <property type="protein sequence ID" value="KAF3559685.1"/>
    <property type="molecule type" value="Genomic_DNA"/>
</dbReference>
<accession>A0A8S9R7T9</accession>